<dbReference type="SUPFAM" id="SSF52540">
    <property type="entry name" value="P-loop containing nucleoside triphosphate hydrolases"/>
    <property type="match status" value="1"/>
</dbReference>
<keyword evidence="3" id="KW-0067">ATP-binding</keyword>
<evidence type="ECO:0000313" key="5">
    <source>
        <dbReference type="EMBL" id="EIC01104.1"/>
    </source>
</evidence>
<evidence type="ECO:0000256" key="3">
    <source>
        <dbReference type="ARBA" id="ARBA00022840"/>
    </source>
</evidence>
<evidence type="ECO:0000256" key="2">
    <source>
        <dbReference type="ARBA" id="ARBA00022741"/>
    </source>
</evidence>
<organism evidence="5 6">
    <name type="scientific">Treponema saccharophilum DSM 2985</name>
    <dbReference type="NCBI Taxonomy" id="907348"/>
    <lineage>
        <taxon>Bacteria</taxon>
        <taxon>Pseudomonadati</taxon>
        <taxon>Spirochaetota</taxon>
        <taxon>Spirochaetia</taxon>
        <taxon>Spirochaetales</taxon>
        <taxon>Treponemataceae</taxon>
        <taxon>Treponema</taxon>
    </lineage>
</organism>
<dbReference type="InterPro" id="IPR003593">
    <property type="entry name" value="AAA+_ATPase"/>
</dbReference>
<sequence length="250" mass="28646">MNRIDESTLKETRLIGAKCLSVEKKIENLIDTIENDSKDIKMFNFFDIKGTVLLHGIAGGGKTSIAKNAMLYALNKYGLEAYLIKPSEIITSGLGESVKNLADELQRFEKLDEGILFIDEIDKFFINRTTQDELSELKRLLIEMMNFIDNLSVDKKKILIGCTNVYRQMDDALKRRFSICEEIGKPSKNEKIEFCRICLHTIGLTDEVDENSISDTFLSEHETMDSIKSYFRNKIIMNQIDSINNEIIVH</sequence>
<protein>
    <submittedName>
        <fullName evidence="5">AAA ATPase central domain protein</fullName>
    </submittedName>
</protein>
<evidence type="ECO:0000313" key="6">
    <source>
        <dbReference type="Proteomes" id="UP000003571"/>
    </source>
</evidence>
<dbReference type="Pfam" id="PF00004">
    <property type="entry name" value="AAA"/>
    <property type="match status" value="1"/>
</dbReference>
<reference evidence="5 6" key="1">
    <citation type="submission" date="2011-09" db="EMBL/GenBank/DDBJ databases">
        <title>The draft genome of Treponema saccharophilum DSM 2985.</title>
        <authorList>
            <consortium name="US DOE Joint Genome Institute (JGI-PGF)"/>
            <person name="Lucas S."/>
            <person name="Copeland A."/>
            <person name="Lapidus A."/>
            <person name="Glavina del Rio T."/>
            <person name="Dalin E."/>
            <person name="Tice H."/>
            <person name="Bruce D."/>
            <person name="Goodwin L."/>
            <person name="Pitluck S."/>
            <person name="Peters L."/>
            <person name="Kyrpides N."/>
            <person name="Mavromatis K."/>
            <person name="Ivanova N."/>
            <person name="Markowitz V."/>
            <person name="Cheng J.-F."/>
            <person name="Hugenholtz P."/>
            <person name="Woyke T."/>
            <person name="Wu D."/>
            <person name="Gronow S."/>
            <person name="Wellnitz S."/>
            <person name="Brambilla E."/>
            <person name="Klenk H.-P."/>
            <person name="Eisen J.A."/>
        </authorList>
    </citation>
    <scope>NUCLEOTIDE SEQUENCE [LARGE SCALE GENOMIC DNA]</scope>
    <source>
        <strain evidence="5 6">DSM 2985</strain>
    </source>
</reference>
<keyword evidence="6" id="KW-1185">Reference proteome</keyword>
<dbReference type="SMART" id="SM00382">
    <property type="entry name" value="AAA"/>
    <property type="match status" value="1"/>
</dbReference>
<dbReference type="InterPro" id="IPR027417">
    <property type="entry name" value="P-loop_NTPase"/>
</dbReference>
<dbReference type="InterPro" id="IPR003959">
    <property type="entry name" value="ATPase_AAA_core"/>
</dbReference>
<dbReference type="AlphaFoldDB" id="H7EN40"/>
<comment type="caution">
    <text evidence="5">The sequence shown here is derived from an EMBL/GenBank/DDBJ whole genome shotgun (WGS) entry which is preliminary data.</text>
</comment>
<dbReference type="EMBL" id="AGRW01000052">
    <property type="protein sequence ID" value="EIC01104.1"/>
    <property type="molecule type" value="Genomic_DNA"/>
</dbReference>
<name>H7EN40_9SPIR</name>
<dbReference type="RefSeq" id="WP_002705847.1">
    <property type="nucleotide sequence ID" value="NZ_AGRW01000052.1"/>
</dbReference>
<feature type="domain" description="AAA+ ATPase" evidence="4">
    <location>
        <begin position="48"/>
        <end position="187"/>
    </location>
</feature>
<dbReference type="Gene3D" id="3.40.50.300">
    <property type="entry name" value="P-loop containing nucleotide triphosphate hydrolases"/>
    <property type="match status" value="1"/>
</dbReference>
<dbReference type="Proteomes" id="UP000003571">
    <property type="component" value="Unassembled WGS sequence"/>
</dbReference>
<dbReference type="GO" id="GO:0016887">
    <property type="term" value="F:ATP hydrolysis activity"/>
    <property type="evidence" value="ECO:0007669"/>
    <property type="project" value="InterPro"/>
</dbReference>
<dbReference type="STRING" id="907348.TresaDRAFT_0929"/>
<accession>H7EN40</accession>
<dbReference type="InterPro" id="IPR050221">
    <property type="entry name" value="26S_Proteasome_ATPase"/>
</dbReference>
<evidence type="ECO:0000256" key="1">
    <source>
        <dbReference type="ARBA" id="ARBA00006914"/>
    </source>
</evidence>
<comment type="similarity">
    <text evidence="1">Belongs to the AAA ATPase family.</text>
</comment>
<dbReference type="PANTHER" id="PTHR23073">
    <property type="entry name" value="26S PROTEASOME REGULATORY SUBUNIT"/>
    <property type="match status" value="1"/>
</dbReference>
<dbReference type="eggNOG" id="COG1222">
    <property type="taxonomic scope" value="Bacteria"/>
</dbReference>
<proteinExistence type="inferred from homology"/>
<dbReference type="OrthoDB" id="548807at2"/>
<dbReference type="GO" id="GO:0005524">
    <property type="term" value="F:ATP binding"/>
    <property type="evidence" value="ECO:0007669"/>
    <property type="project" value="UniProtKB-KW"/>
</dbReference>
<dbReference type="CDD" id="cd19481">
    <property type="entry name" value="RecA-like_protease"/>
    <property type="match status" value="1"/>
</dbReference>
<evidence type="ECO:0000259" key="4">
    <source>
        <dbReference type="SMART" id="SM00382"/>
    </source>
</evidence>
<keyword evidence="2" id="KW-0547">Nucleotide-binding</keyword>
<gene>
    <name evidence="5" type="ORF">TresaDRAFT_0929</name>
</gene>